<reference evidence="2" key="3">
    <citation type="submission" date="2021-01" db="EMBL/GenBank/DDBJ databases">
        <authorList>
            <consortium name="Genoscope - CEA"/>
            <person name="William W."/>
        </authorList>
    </citation>
    <scope>NUCLEOTIDE SEQUENCE</scope>
</reference>
<sequence length="262" mass="29109">MLDTLIGGHGHGFGHKDHISSGYGFEGHNEFVPHEDSERSHFDRQSRYDHQMRLPANHGRPPMARMPPCDEEDSDDDEFIKRSRSHHTTVLPHHQQKPHMNFMPPPPLSQPHHNGKMGNGWQGRHEDGYHGGHGMQQHGGHGMQQHGGHGMPHHGGHGMQQHGGHGMQHHDGHGGHGIQQHGTHGMQHHDVHGMHQHGAHGAHGMKHQDRLMGPQIPPHHVYMNPNHGSGSGRTVMVKASENWRMSKSTGGHHKVGWGSKGL</sequence>
<reference evidence="3" key="2">
    <citation type="submission" date="2014-06" db="EMBL/GenBank/DDBJ databases">
        <authorList>
            <person name="Genoscope - CEA"/>
        </authorList>
    </citation>
    <scope>NUCLEOTIDE SEQUENCE</scope>
</reference>
<feature type="compositionally biased region" description="Gly residues" evidence="1">
    <location>
        <begin position="157"/>
        <end position="166"/>
    </location>
</feature>
<name>A0A078GUS3_BRANA</name>
<dbReference type="EMBL" id="HG994370">
    <property type="protein sequence ID" value="CAF2062308.1"/>
    <property type="molecule type" value="Genomic_DNA"/>
</dbReference>
<dbReference type="Proteomes" id="UP000028999">
    <property type="component" value="Unassembled WGS sequence"/>
</dbReference>
<feature type="compositionally biased region" description="Gly residues" evidence="1">
    <location>
        <begin position="134"/>
        <end position="150"/>
    </location>
</feature>
<evidence type="ECO:0000313" key="4">
    <source>
        <dbReference type="Proteomes" id="UP000028999"/>
    </source>
</evidence>
<dbReference type="Proteomes" id="UP001295469">
    <property type="component" value="Chromosome C06"/>
</dbReference>
<feature type="region of interest" description="Disordered" evidence="1">
    <location>
        <begin position="26"/>
        <end position="45"/>
    </location>
</feature>
<accession>A0A078GUS3</accession>
<organism evidence="3 4">
    <name type="scientific">Brassica napus</name>
    <name type="common">Rape</name>
    <dbReference type="NCBI Taxonomy" id="3708"/>
    <lineage>
        <taxon>Eukaryota</taxon>
        <taxon>Viridiplantae</taxon>
        <taxon>Streptophyta</taxon>
        <taxon>Embryophyta</taxon>
        <taxon>Tracheophyta</taxon>
        <taxon>Spermatophyta</taxon>
        <taxon>Magnoliopsida</taxon>
        <taxon>eudicotyledons</taxon>
        <taxon>Gunneridae</taxon>
        <taxon>Pentapetalae</taxon>
        <taxon>rosids</taxon>
        <taxon>malvids</taxon>
        <taxon>Brassicales</taxon>
        <taxon>Brassicaceae</taxon>
        <taxon>Brassiceae</taxon>
        <taxon>Brassica</taxon>
    </lineage>
</organism>
<keyword evidence="4" id="KW-1185">Reference proteome</keyword>
<feature type="compositionally biased region" description="Basic and acidic residues" evidence="1">
    <location>
        <begin position="27"/>
        <end position="45"/>
    </location>
</feature>
<dbReference type="OMA" id="ARMPPCD"/>
<dbReference type="PaxDb" id="3708-A0A078GUS3"/>
<protein>
    <submittedName>
        <fullName evidence="2">(rape) hypothetical protein</fullName>
    </submittedName>
    <submittedName>
        <fullName evidence="3">BnaC06g26300D protein</fullName>
    </submittedName>
</protein>
<proteinExistence type="predicted"/>
<dbReference type="Gramene" id="CDY28842">
    <property type="protein sequence ID" value="CDY28842"/>
    <property type="gene ID" value="GSBRNA2T00041514001"/>
</dbReference>
<feature type="region of interest" description="Disordered" evidence="1">
    <location>
        <begin position="134"/>
        <end position="187"/>
    </location>
</feature>
<evidence type="ECO:0000256" key="1">
    <source>
        <dbReference type="SAM" id="MobiDB-lite"/>
    </source>
</evidence>
<evidence type="ECO:0000313" key="3">
    <source>
        <dbReference type="EMBL" id="CDY28842.1"/>
    </source>
</evidence>
<evidence type="ECO:0000313" key="2">
    <source>
        <dbReference type="EMBL" id="CAF2062308.1"/>
    </source>
</evidence>
<feature type="region of interest" description="Disordered" evidence="1">
    <location>
        <begin position="52"/>
        <end position="76"/>
    </location>
</feature>
<dbReference type="EMBL" id="LK032227">
    <property type="protein sequence ID" value="CDY28842.1"/>
    <property type="molecule type" value="Genomic_DNA"/>
</dbReference>
<gene>
    <name evidence="3" type="primary">BnaC06g26300D</name>
    <name evidence="2" type="ORF">DARMORV10_C06P38210.1</name>
    <name evidence="3" type="ORF">GSBRNA2T00041514001</name>
</gene>
<dbReference type="AlphaFoldDB" id="A0A078GUS3"/>
<reference evidence="3 4" key="1">
    <citation type="journal article" date="2014" name="Science">
        <title>Plant genetics. Early allopolyploid evolution in the post-Neolithic Brassica napus oilseed genome.</title>
        <authorList>
            <person name="Chalhoub B."/>
            <person name="Denoeud F."/>
            <person name="Liu S."/>
            <person name="Parkin I.A."/>
            <person name="Tang H."/>
            <person name="Wang X."/>
            <person name="Chiquet J."/>
            <person name="Belcram H."/>
            <person name="Tong C."/>
            <person name="Samans B."/>
            <person name="Correa M."/>
            <person name="Da Silva C."/>
            <person name="Just J."/>
            <person name="Falentin C."/>
            <person name="Koh C.S."/>
            <person name="Le Clainche I."/>
            <person name="Bernard M."/>
            <person name="Bento P."/>
            <person name="Noel B."/>
            <person name="Labadie K."/>
            <person name="Alberti A."/>
            <person name="Charles M."/>
            <person name="Arnaud D."/>
            <person name="Guo H."/>
            <person name="Daviaud C."/>
            <person name="Alamery S."/>
            <person name="Jabbari K."/>
            <person name="Zhao M."/>
            <person name="Edger P.P."/>
            <person name="Chelaifa H."/>
            <person name="Tack D."/>
            <person name="Lassalle G."/>
            <person name="Mestiri I."/>
            <person name="Schnel N."/>
            <person name="Le Paslier M.C."/>
            <person name="Fan G."/>
            <person name="Renault V."/>
            <person name="Bayer P.E."/>
            <person name="Golicz A.A."/>
            <person name="Manoli S."/>
            <person name="Lee T.H."/>
            <person name="Thi V.H."/>
            <person name="Chalabi S."/>
            <person name="Hu Q."/>
            <person name="Fan C."/>
            <person name="Tollenaere R."/>
            <person name="Lu Y."/>
            <person name="Battail C."/>
            <person name="Shen J."/>
            <person name="Sidebottom C.H."/>
            <person name="Wang X."/>
            <person name="Canaguier A."/>
            <person name="Chauveau A."/>
            <person name="Berard A."/>
            <person name="Deniot G."/>
            <person name="Guan M."/>
            <person name="Liu Z."/>
            <person name="Sun F."/>
            <person name="Lim Y.P."/>
            <person name="Lyons E."/>
            <person name="Town C.D."/>
            <person name="Bancroft I."/>
            <person name="Wang X."/>
            <person name="Meng J."/>
            <person name="Ma J."/>
            <person name="Pires J.C."/>
            <person name="King G.J."/>
            <person name="Brunel D."/>
            <person name="Delourme R."/>
            <person name="Renard M."/>
            <person name="Aury J.M."/>
            <person name="Adams K.L."/>
            <person name="Batley J."/>
            <person name="Snowdon R.J."/>
            <person name="Tost J."/>
            <person name="Edwards D."/>
            <person name="Zhou Y."/>
            <person name="Hua W."/>
            <person name="Sharpe A.G."/>
            <person name="Paterson A.H."/>
            <person name="Guan C."/>
            <person name="Wincker P."/>
        </authorList>
    </citation>
    <scope>NUCLEOTIDE SEQUENCE [LARGE SCALE GENOMIC DNA]</scope>
    <source>
        <strain evidence="4">cv. Darmor-bzh</strain>
    </source>
</reference>